<dbReference type="InterPro" id="IPR036291">
    <property type="entry name" value="NAD(P)-bd_dom_sf"/>
</dbReference>
<dbReference type="SUPFAM" id="SSF51735">
    <property type="entry name" value="NAD(P)-binding Rossmann-fold domains"/>
    <property type="match status" value="1"/>
</dbReference>
<name>A0A967AWM2_9FLAO</name>
<dbReference type="GO" id="GO:0004029">
    <property type="term" value="F:aldehyde dehydrogenase (NAD+) activity"/>
    <property type="evidence" value="ECO:0007669"/>
    <property type="project" value="TreeGrafter"/>
</dbReference>
<dbReference type="Gene3D" id="3.40.50.720">
    <property type="entry name" value="NAD(P)-binding Rossmann-like Domain"/>
    <property type="match status" value="1"/>
</dbReference>
<protein>
    <submittedName>
        <fullName evidence="1">SDR family oxidoreductase</fullName>
    </submittedName>
</protein>
<dbReference type="InterPro" id="IPR051783">
    <property type="entry name" value="NAD(P)-dependent_oxidoreduct"/>
</dbReference>
<sequence>MPFWLPKPSDLSKIAVMGCGWLGLPLAASLLNHGYQINGSTTSEEKRSLLDEKGIKGFLITLREDGIKGDIIDFLEEVEILIINIPPKLRGQKKGSYVQKLRHLHKAIKVSKTRKVILVSSTSVYGDVEGVVTENTKPNPATESGKQLLEAETLFIKDNDLQVTVIRFGGLIGPDRHPVYRLSGKKELTNGNEYVNLIHLDDCIRILEGIIHHRWWNEIFNGVYPDYPTKAIYYRSEAIKRGLPSPEYVSKSGKKSKKVVPNRLYNVKMMTLDTSIHL</sequence>
<accession>A0A967AWM2</accession>
<dbReference type="CDD" id="cd05266">
    <property type="entry name" value="SDR_a4"/>
    <property type="match status" value="1"/>
</dbReference>
<keyword evidence="2" id="KW-1185">Reference proteome</keyword>
<proteinExistence type="predicted"/>
<gene>
    <name evidence="1" type="ORF">FK220_014150</name>
</gene>
<organism evidence="1 2">
    <name type="scientific">Pelagihabitans pacificus</name>
    <dbReference type="NCBI Taxonomy" id="2696054"/>
    <lineage>
        <taxon>Bacteria</taxon>
        <taxon>Pseudomonadati</taxon>
        <taxon>Bacteroidota</taxon>
        <taxon>Flavobacteriia</taxon>
        <taxon>Flavobacteriales</taxon>
        <taxon>Flavobacteriaceae</taxon>
        <taxon>Pelagihabitans</taxon>
    </lineage>
</organism>
<evidence type="ECO:0000313" key="1">
    <source>
        <dbReference type="EMBL" id="NHF60493.1"/>
    </source>
</evidence>
<reference evidence="1" key="2">
    <citation type="submission" date="2020-03" db="EMBL/GenBank/DDBJ databases">
        <title>Flavobacteriaceae bacterium strain TP-CH-4, a member of the family Flavobacteriaceae isolated from a deep-sea seamount.</title>
        <authorList>
            <person name="Zhang D.-C."/>
        </authorList>
    </citation>
    <scope>NUCLEOTIDE SEQUENCE</scope>
    <source>
        <strain evidence="1">TP-CH-4</strain>
    </source>
</reference>
<comment type="caution">
    <text evidence="1">The sequence shown here is derived from an EMBL/GenBank/DDBJ whole genome shotgun (WGS) entry which is preliminary data.</text>
</comment>
<dbReference type="AlphaFoldDB" id="A0A967AWM2"/>
<dbReference type="PANTHER" id="PTHR48079">
    <property type="entry name" value="PROTEIN YEEZ"/>
    <property type="match status" value="1"/>
</dbReference>
<dbReference type="PANTHER" id="PTHR48079:SF6">
    <property type="entry name" value="NAD(P)-BINDING DOMAIN-CONTAINING PROTEIN-RELATED"/>
    <property type="match status" value="1"/>
</dbReference>
<evidence type="ECO:0000313" key="2">
    <source>
        <dbReference type="Proteomes" id="UP000707206"/>
    </source>
</evidence>
<dbReference type="Proteomes" id="UP000707206">
    <property type="component" value="Unassembled WGS sequence"/>
</dbReference>
<dbReference type="EMBL" id="VIKU02000004">
    <property type="protein sequence ID" value="NHF60493.1"/>
    <property type="molecule type" value="Genomic_DNA"/>
</dbReference>
<reference evidence="1" key="1">
    <citation type="submission" date="2019-07" db="EMBL/GenBank/DDBJ databases">
        <authorList>
            <person name="De-Chao Zhang Q."/>
        </authorList>
    </citation>
    <scope>NUCLEOTIDE SEQUENCE</scope>
    <source>
        <strain evidence="1">TP-CH-4</strain>
    </source>
</reference>
<dbReference type="GO" id="GO:0005737">
    <property type="term" value="C:cytoplasm"/>
    <property type="evidence" value="ECO:0007669"/>
    <property type="project" value="TreeGrafter"/>
</dbReference>